<gene>
    <name evidence="1" type="ORF">DBV15_08517</name>
</gene>
<evidence type="ECO:0000313" key="2">
    <source>
        <dbReference type="Proteomes" id="UP000310200"/>
    </source>
</evidence>
<evidence type="ECO:0000313" key="1">
    <source>
        <dbReference type="EMBL" id="TGZ43810.1"/>
    </source>
</evidence>
<organism evidence="1 2">
    <name type="scientific">Temnothorax longispinosus</name>
    <dbReference type="NCBI Taxonomy" id="300112"/>
    <lineage>
        <taxon>Eukaryota</taxon>
        <taxon>Metazoa</taxon>
        <taxon>Ecdysozoa</taxon>
        <taxon>Arthropoda</taxon>
        <taxon>Hexapoda</taxon>
        <taxon>Insecta</taxon>
        <taxon>Pterygota</taxon>
        <taxon>Neoptera</taxon>
        <taxon>Endopterygota</taxon>
        <taxon>Hymenoptera</taxon>
        <taxon>Apocrita</taxon>
        <taxon>Aculeata</taxon>
        <taxon>Formicoidea</taxon>
        <taxon>Formicidae</taxon>
        <taxon>Myrmicinae</taxon>
        <taxon>Temnothorax</taxon>
    </lineage>
</organism>
<comment type="caution">
    <text evidence="1">The sequence shown here is derived from an EMBL/GenBank/DDBJ whole genome shotgun (WGS) entry which is preliminary data.</text>
</comment>
<keyword evidence="2" id="KW-1185">Reference proteome</keyword>
<reference evidence="1 2" key="1">
    <citation type="journal article" date="2019" name="Philos. Trans. R. Soc. Lond., B, Biol. Sci.">
        <title>Ant behaviour and brain gene expression of defending hosts depend on the ecological success of the intruding social parasite.</title>
        <authorList>
            <person name="Kaur R."/>
            <person name="Stoldt M."/>
            <person name="Jongepier E."/>
            <person name="Feldmeyer B."/>
            <person name="Menzel F."/>
            <person name="Bornberg-Bauer E."/>
            <person name="Foitzik S."/>
        </authorList>
    </citation>
    <scope>NUCLEOTIDE SEQUENCE [LARGE SCALE GENOMIC DNA]</scope>
    <source>
        <tissue evidence="1">Whole body</tissue>
    </source>
</reference>
<accession>A0A4S2K4W8</accession>
<dbReference type="AlphaFoldDB" id="A0A4S2K4W8"/>
<proteinExistence type="predicted"/>
<name>A0A4S2K4W8_9HYME</name>
<protein>
    <submittedName>
        <fullName evidence="1">Uncharacterized protein</fullName>
    </submittedName>
</protein>
<dbReference type="EMBL" id="QBLH01003176">
    <property type="protein sequence ID" value="TGZ43810.1"/>
    <property type="molecule type" value="Genomic_DNA"/>
</dbReference>
<dbReference type="Proteomes" id="UP000310200">
    <property type="component" value="Unassembled WGS sequence"/>
</dbReference>
<sequence length="55" mass="6489">MDPLVPQNYNLYLLAILMSCCETDLSVFEQWFSLRQLRHTDRWSFDPPLITAVLS</sequence>